<feature type="region of interest" description="Disordered" evidence="6">
    <location>
        <begin position="581"/>
        <end position="609"/>
    </location>
</feature>
<gene>
    <name evidence="8" type="ORF">CRE_12579</name>
</gene>
<evidence type="ECO:0000256" key="6">
    <source>
        <dbReference type="SAM" id="MobiDB-lite"/>
    </source>
</evidence>
<feature type="compositionally biased region" description="Basic and acidic residues" evidence="6">
    <location>
        <begin position="220"/>
        <end position="229"/>
    </location>
</feature>
<organism evidence="9">
    <name type="scientific">Caenorhabditis remanei</name>
    <name type="common">Caenorhabditis vulgaris</name>
    <dbReference type="NCBI Taxonomy" id="31234"/>
    <lineage>
        <taxon>Eukaryota</taxon>
        <taxon>Metazoa</taxon>
        <taxon>Ecdysozoa</taxon>
        <taxon>Nematoda</taxon>
        <taxon>Chromadorea</taxon>
        <taxon>Rhabditida</taxon>
        <taxon>Rhabditina</taxon>
        <taxon>Rhabditomorpha</taxon>
        <taxon>Rhabditoidea</taxon>
        <taxon>Rhabditidae</taxon>
        <taxon>Peloderinae</taxon>
        <taxon>Caenorhabditis</taxon>
    </lineage>
</organism>
<feature type="compositionally biased region" description="Basic and acidic residues" evidence="6">
    <location>
        <begin position="423"/>
        <end position="432"/>
    </location>
</feature>
<dbReference type="GO" id="GO:0004519">
    <property type="term" value="F:endonuclease activity"/>
    <property type="evidence" value="ECO:0007669"/>
    <property type="project" value="UniProtKB-KW"/>
</dbReference>
<keyword evidence="5" id="KW-0175">Coiled coil</keyword>
<sequence>MSFSVERTKKGSSSVTSSEKSWAVQMNEVRLKERRKLVKGFTDFLECSGRMESDMYEALKAACKGNERQSEVLVEPVKKYCHELRERFEELGGERWPLEIIGVMKENGVETVEELRELCENGVEMVPGGIVENAKKAQDELALLQDAWNKERETLFREVNKVKEEKRLAEEAVSKYKKTLKEEREASSELRGLLRKQKSDPKKAGQARDTKEVPVPSRLEVVRKWSPRDSDDEFSMHGRRGDRKTVEERRDSGAKMKCFTCGGIGHGSWQCVSKRVDKVQIQEGTVKNAGVETVEMVEMLGQRRRVVIDSGAVVSVISTTAYERLKAGCRDREKEVEVFGKPTFTVLNASNSKMRVRGQIKIPMVVRGRKVRVVFQLRPRRETSEGPDRKYQRYSCKNRCRALERGGERASTGGLGRRVPVSKGEEKGKKESEDSGAVILIKTITGWDIQSFNGGKMTEALVALLNNPIPRIETPRKVEIVKSFLGGERWPLEIIGVMRENGVETVEELRELCEKGVEMVPGGIVENANKAQDELALLQDAWNEERETLFRELNKLKEEKRLAEEAVSKYKKTLKEEREASSELRGLLRKQESEPKKAGQARDTKEVPVPSRLEVVRKWPSRDSDDEFSMHSRRGEFWDSERSLGEDWKSGRSSRYSAGNEVMMGMVASMGRIMKASALPEPKTFDGTGDFNEFKRAFLLKYQQVTDEDDELVAILEERYLKGAAKSLFKSLGGRQERPIAELFVEFERKLRKRQGDAKAEALHEFDRLQRAPGQKLWEYLVEVEKWSKKAYPEVEKATLSQMRTTKLMRATEDDDMLQSVLVAKRLELPLAAQYDQLKDIVLQRENEKLRKQKERMGRLGDQGNSDGRRSPEGSNDGDRKTVGERRDSGAKMKCFTCGGIGHGSWQCVSKRVDKVQIQEGTVKNAGVETVEMVEMLGQRRRVVIDSGAVVSVISTTAYERLKAGCRDWEKEVEVFGKPTFTVLNASNSKMRVRGQIRIPMVVRGRKVRVVFQLVDNWVERILIGTNAFESIGVELKWKDPYGLVNAKENSAEVQFIGGEKKLERPGEKLRKVPTEVSEIQCKSVAVRGERGRRASTGDVGEVFKSEGEEKEIKKVKIRASVAVIGPRLEARGPGVLEYRDKTITGWTQKFDWGEVKEAVVLVEYTDKEDENSKRVEFVKSVAKEVEKVWMMPRSLQCELGDVDKVAKQWKEWLKTSTNVEVVDPLRPVGNHKTPLILEKWHRKSLDGLQKYLHNALPSHSVRCQWEKNTDRRPQSGLKKDLGKGCPIAERRGKWLRRSSTFSKPHGITEVKGNEYSRGNRKTYSTS</sequence>
<feature type="region of interest" description="Disordered" evidence="6">
    <location>
        <begin position="1304"/>
        <end position="1327"/>
    </location>
</feature>
<feature type="compositionally biased region" description="Basic and acidic residues" evidence="6">
    <location>
        <begin position="197"/>
        <end position="212"/>
    </location>
</feature>
<dbReference type="PANTHER" id="PTHR37984:SF5">
    <property type="entry name" value="PROTEIN NYNRIN-LIKE"/>
    <property type="match status" value="1"/>
</dbReference>
<feature type="domain" description="CCHC-type" evidence="7">
    <location>
        <begin position="257"/>
        <end position="273"/>
    </location>
</feature>
<evidence type="ECO:0000313" key="8">
    <source>
        <dbReference type="EMBL" id="EFO93670.1"/>
    </source>
</evidence>
<evidence type="ECO:0000256" key="5">
    <source>
        <dbReference type="SAM" id="Coils"/>
    </source>
</evidence>
<evidence type="ECO:0000256" key="4">
    <source>
        <dbReference type="ARBA" id="ARBA00022759"/>
    </source>
</evidence>
<dbReference type="PANTHER" id="PTHR37984">
    <property type="entry name" value="PROTEIN CBG26694"/>
    <property type="match status" value="1"/>
</dbReference>
<dbReference type="STRING" id="31234.E3M7S0"/>
<keyword evidence="4" id="KW-0378">Hydrolase</keyword>
<feature type="compositionally biased region" description="Basic and acidic residues" evidence="6">
    <location>
        <begin position="867"/>
        <end position="886"/>
    </location>
</feature>
<keyword evidence="2" id="KW-0548">Nucleotidyltransferase</keyword>
<name>E3M7S0_CAERE</name>
<reference evidence="8" key="1">
    <citation type="submission" date="2007-07" db="EMBL/GenBank/DDBJ databases">
        <title>PCAP assembly of the Caenorhabditis remanei genome.</title>
        <authorList>
            <consortium name="The Caenorhabditis remanei Sequencing Consortium"/>
            <person name="Wilson R.K."/>
        </authorList>
    </citation>
    <scope>NUCLEOTIDE SEQUENCE [LARGE SCALE GENOMIC DNA]</scope>
    <source>
        <strain evidence="8">PB4641</strain>
    </source>
</reference>
<feature type="region of interest" description="Disordered" evidence="6">
    <location>
        <begin position="187"/>
        <end position="249"/>
    </location>
</feature>
<dbReference type="SMART" id="SM00343">
    <property type="entry name" value="ZnF_C2HC"/>
    <property type="match status" value="2"/>
</dbReference>
<dbReference type="InParanoid" id="E3M7S0"/>
<evidence type="ECO:0000256" key="2">
    <source>
        <dbReference type="ARBA" id="ARBA00022695"/>
    </source>
</evidence>
<feature type="domain" description="CCHC-type" evidence="7">
    <location>
        <begin position="894"/>
        <end position="910"/>
    </location>
</feature>
<feature type="region of interest" description="Disordered" evidence="6">
    <location>
        <begin position="405"/>
        <end position="432"/>
    </location>
</feature>
<dbReference type="GO" id="GO:0003676">
    <property type="term" value="F:nucleic acid binding"/>
    <property type="evidence" value="ECO:0007669"/>
    <property type="project" value="InterPro"/>
</dbReference>
<dbReference type="Proteomes" id="UP000008281">
    <property type="component" value="Unassembled WGS sequence"/>
</dbReference>
<keyword evidence="3" id="KW-0540">Nuclease</keyword>
<protein>
    <recommendedName>
        <fullName evidence="7">CCHC-type domain-containing protein</fullName>
    </recommendedName>
</protein>
<dbReference type="SUPFAM" id="SSF50630">
    <property type="entry name" value="Acid proteases"/>
    <property type="match status" value="1"/>
</dbReference>
<dbReference type="GO" id="GO:0008270">
    <property type="term" value="F:zinc ion binding"/>
    <property type="evidence" value="ECO:0007669"/>
    <property type="project" value="InterPro"/>
</dbReference>
<evidence type="ECO:0000313" key="9">
    <source>
        <dbReference type="Proteomes" id="UP000008281"/>
    </source>
</evidence>
<feature type="coiled-coil region" evidence="5">
    <location>
        <begin position="145"/>
        <end position="186"/>
    </location>
</feature>
<feature type="compositionally biased region" description="Basic and acidic residues" evidence="6">
    <location>
        <begin position="589"/>
        <end position="606"/>
    </location>
</feature>
<dbReference type="InterPro" id="IPR001878">
    <property type="entry name" value="Znf_CCHC"/>
</dbReference>
<feature type="region of interest" description="Disordered" evidence="6">
    <location>
        <begin position="852"/>
        <end position="886"/>
    </location>
</feature>
<accession>E3M7S0</accession>
<dbReference type="GO" id="GO:0016779">
    <property type="term" value="F:nucleotidyltransferase activity"/>
    <property type="evidence" value="ECO:0007669"/>
    <property type="project" value="UniProtKB-KW"/>
</dbReference>
<evidence type="ECO:0000256" key="1">
    <source>
        <dbReference type="ARBA" id="ARBA00022679"/>
    </source>
</evidence>
<feature type="region of interest" description="Disordered" evidence="6">
    <location>
        <begin position="1"/>
        <end position="23"/>
    </location>
</feature>
<dbReference type="InterPro" id="IPR021109">
    <property type="entry name" value="Peptidase_aspartic_dom_sf"/>
</dbReference>
<dbReference type="Gene3D" id="2.40.70.10">
    <property type="entry name" value="Acid Proteases"/>
    <property type="match status" value="1"/>
</dbReference>
<dbReference type="eggNOG" id="ENOG502SY8C">
    <property type="taxonomic scope" value="Eukaryota"/>
</dbReference>
<dbReference type="HOGENOM" id="CLU_003116_1_0_1"/>
<keyword evidence="1" id="KW-0808">Transferase</keyword>
<keyword evidence="9" id="KW-1185">Reference proteome</keyword>
<keyword evidence="4" id="KW-0255">Endonuclease</keyword>
<dbReference type="EMBL" id="DS268427">
    <property type="protein sequence ID" value="EFO93670.1"/>
    <property type="molecule type" value="Genomic_DNA"/>
</dbReference>
<evidence type="ECO:0000256" key="3">
    <source>
        <dbReference type="ARBA" id="ARBA00022722"/>
    </source>
</evidence>
<feature type="compositionally biased region" description="Low complexity" evidence="6">
    <location>
        <begin position="11"/>
        <end position="21"/>
    </location>
</feature>
<dbReference type="InterPro" id="IPR050951">
    <property type="entry name" value="Retrovirus_Pol_polyprotein"/>
</dbReference>
<proteinExistence type="predicted"/>
<evidence type="ECO:0000259" key="7">
    <source>
        <dbReference type="SMART" id="SM00343"/>
    </source>
</evidence>